<dbReference type="InterPro" id="IPR013595">
    <property type="entry name" value="Pept_S33_TAP-like_C"/>
</dbReference>
<dbReference type="Pfam" id="PF08386">
    <property type="entry name" value="Abhydrolase_4"/>
    <property type="match status" value="1"/>
</dbReference>
<organism evidence="5 6">
    <name type="scientific">Arthrobacter mobilis</name>
    <dbReference type="NCBI Taxonomy" id="2724944"/>
    <lineage>
        <taxon>Bacteria</taxon>
        <taxon>Bacillati</taxon>
        <taxon>Actinomycetota</taxon>
        <taxon>Actinomycetes</taxon>
        <taxon>Micrococcales</taxon>
        <taxon>Micrococcaceae</taxon>
        <taxon>Arthrobacter</taxon>
    </lineage>
</organism>
<evidence type="ECO:0000313" key="6">
    <source>
        <dbReference type="Proteomes" id="UP000544090"/>
    </source>
</evidence>
<keyword evidence="3 5" id="KW-0378">Hydrolase</keyword>
<reference evidence="5 6" key="1">
    <citation type="submission" date="2020-04" db="EMBL/GenBank/DDBJ databases">
        <title>Arthrobacter sp. nov.</title>
        <authorList>
            <person name="Liu S."/>
        </authorList>
    </citation>
    <scope>NUCLEOTIDE SEQUENCE [LARGE SCALE GENOMIC DNA]</scope>
    <source>
        <strain evidence="5 6">E918</strain>
    </source>
</reference>
<protein>
    <submittedName>
        <fullName evidence="5">Alpha/beta hydrolase</fullName>
    </submittedName>
</protein>
<evidence type="ECO:0000313" key="5">
    <source>
        <dbReference type="EMBL" id="NKX56312.1"/>
    </source>
</evidence>
<proteinExistence type="inferred from homology"/>
<name>A0A7X6HI25_9MICC</name>
<sequence length="493" mass="52171">MAGIGALAALLAGCAAPAPGNGTKTDLSAEVAQELRPYYDQQVDWERCEGRFQCAQVEVPLDYAEPGGERIKIATIRTTGGSEGSILVNPGGPGASGYDLVRDGVEMQTTDKLRGSYNIVGFDPRGIKRSAPVTCLTDEERDAARQVDYDIDTDEGIAEAVEDAAELAAKCARKTGPVLGHVDTLSAARDMDILRAVLGEDRLDYLGWSYGTFLGAQYAELFPKRVGRMVLDGAMDPALGGHELTLGQAAGFEQALRSYVESCQAGPGCPLTGTVDEAVGQVRQLLKAVEESPMTADDGRLVPVNTFVSGLITPLYDDKYWPTLTSALSSALQGDPSPMLWLADASAQRHENGNYTGNTTFAFTAVNCLDYPMASDLPTMRKEAAELEKVSPTFGRYLAYGGTTCQNWPHEPVRKPAPVSAEGAGPIVVIGTTGDPATPYAWAESLAGQLSSASLVTFKGEGHTAYPRGNSCVQDAVDSYFVDGTVPADGTTC</sequence>
<dbReference type="PANTHER" id="PTHR43248">
    <property type="entry name" value="2-SUCCINYL-6-HYDROXY-2,4-CYCLOHEXADIENE-1-CARBOXYLATE SYNTHASE"/>
    <property type="match status" value="1"/>
</dbReference>
<comment type="similarity">
    <text evidence="1">Belongs to the peptidase S33 family.</text>
</comment>
<dbReference type="InterPro" id="IPR051601">
    <property type="entry name" value="Serine_prot/Carboxylest_S33"/>
</dbReference>
<evidence type="ECO:0000256" key="3">
    <source>
        <dbReference type="ARBA" id="ARBA00022801"/>
    </source>
</evidence>
<accession>A0A7X6HI25</accession>
<evidence type="ECO:0000259" key="4">
    <source>
        <dbReference type="Pfam" id="PF08386"/>
    </source>
</evidence>
<feature type="domain" description="Peptidase S33 tripeptidyl aminopeptidase-like C-terminal" evidence="4">
    <location>
        <begin position="391"/>
        <end position="493"/>
    </location>
</feature>
<dbReference type="Proteomes" id="UP000544090">
    <property type="component" value="Unassembled WGS sequence"/>
</dbReference>
<dbReference type="EMBL" id="JAAZSQ010000022">
    <property type="protein sequence ID" value="NKX56312.1"/>
    <property type="molecule type" value="Genomic_DNA"/>
</dbReference>
<keyword evidence="6" id="KW-1185">Reference proteome</keyword>
<dbReference type="GO" id="GO:0016787">
    <property type="term" value="F:hydrolase activity"/>
    <property type="evidence" value="ECO:0007669"/>
    <property type="project" value="UniProtKB-KW"/>
</dbReference>
<dbReference type="AlphaFoldDB" id="A0A7X6HI25"/>
<dbReference type="InterPro" id="IPR029058">
    <property type="entry name" value="AB_hydrolase_fold"/>
</dbReference>
<comment type="caution">
    <text evidence="5">The sequence shown here is derived from an EMBL/GenBank/DDBJ whole genome shotgun (WGS) entry which is preliminary data.</text>
</comment>
<gene>
    <name evidence="5" type="ORF">HGG74_17625</name>
</gene>
<dbReference type="Gene3D" id="3.40.50.1820">
    <property type="entry name" value="alpha/beta hydrolase"/>
    <property type="match status" value="1"/>
</dbReference>
<keyword evidence="2" id="KW-0732">Signal</keyword>
<evidence type="ECO:0000256" key="1">
    <source>
        <dbReference type="ARBA" id="ARBA00010088"/>
    </source>
</evidence>
<evidence type="ECO:0000256" key="2">
    <source>
        <dbReference type="ARBA" id="ARBA00022729"/>
    </source>
</evidence>
<dbReference type="SUPFAM" id="SSF53474">
    <property type="entry name" value="alpha/beta-Hydrolases"/>
    <property type="match status" value="1"/>
</dbReference>
<dbReference type="PANTHER" id="PTHR43248:SF29">
    <property type="entry name" value="TRIPEPTIDYL AMINOPEPTIDASE"/>
    <property type="match status" value="1"/>
</dbReference>